<protein>
    <submittedName>
        <fullName evidence="1">Uncharacterized protein</fullName>
    </submittedName>
</protein>
<keyword evidence="2" id="KW-1185">Reference proteome</keyword>
<accession>A0A286BU91</accession>
<reference evidence="2" key="1">
    <citation type="submission" date="2017-09" db="EMBL/GenBank/DDBJ databases">
        <authorList>
            <person name="Varghese N."/>
            <person name="Submissions S."/>
        </authorList>
    </citation>
    <scope>NUCLEOTIDE SEQUENCE [LARGE SCALE GENOMIC DNA]</scope>
    <source>
        <strain evidence="2">JKS000234</strain>
    </source>
</reference>
<dbReference type="EMBL" id="OCMY01000001">
    <property type="protein sequence ID" value="SOD37715.1"/>
    <property type="molecule type" value="Genomic_DNA"/>
</dbReference>
<dbReference type="AlphaFoldDB" id="A0A286BU91"/>
<evidence type="ECO:0000313" key="2">
    <source>
        <dbReference type="Proteomes" id="UP000219271"/>
    </source>
</evidence>
<gene>
    <name evidence="1" type="ORF">SAMN06273570_2084</name>
</gene>
<proteinExistence type="predicted"/>
<sequence>MPELHWRKAAMKQMQGIADANERKKLKQNIPLFFKILKRKILEHKPYDRIYH</sequence>
<evidence type="ECO:0000313" key="1">
    <source>
        <dbReference type="EMBL" id="SOD37715.1"/>
    </source>
</evidence>
<dbReference type="Proteomes" id="UP000219271">
    <property type="component" value="Unassembled WGS sequence"/>
</dbReference>
<name>A0A286BU91_9GAMM</name>
<organism evidence="1 2">
    <name type="scientific">Candidatus Pantoea floridensis</name>
    <dbReference type="NCBI Taxonomy" id="1938870"/>
    <lineage>
        <taxon>Bacteria</taxon>
        <taxon>Pseudomonadati</taxon>
        <taxon>Pseudomonadota</taxon>
        <taxon>Gammaproteobacteria</taxon>
        <taxon>Enterobacterales</taxon>
        <taxon>Erwiniaceae</taxon>
        <taxon>Pantoea</taxon>
    </lineage>
</organism>